<evidence type="ECO:0000256" key="12">
    <source>
        <dbReference type="SAM" id="Phobius"/>
    </source>
</evidence>
<dbReference type="AlphaFoldDB" id="A0A1L8DIJ3"/>
<keyword evidence="5 12" id="KW-0812">Transmembrane</keyword>
<evidence type="ECO:0000256" key="6">
    <source>
        <dbReference type="ARBA" id="ARBA00022989"/>
    </source>
</evidence>
<name>A0A1L8DIJ3_9DIPT</name>
<feature type="transmembrane region" description="Helical" evidence="12">
    <location>
        <begin position="38"/>
        <end position="57"/>
    </location>
</feature>
<feature type="transmembrane region" description="Helical" evidence="12">
    <location>
        <begin position="146"/>
        <end position="163"/>
    </location>
</feature>
<accession>A0A1L8DIJ3</accession>
<evidence type="ECO:0000256" key="11">
    <source>
        <dbReference type="RuleBase" id="RU003346"/>
    </source>
</evidence>
<evidence type="ECO:0000256" key="9">
    <source>
        <dbReference type="ARBA" id="ARBA00024348"/>
    </source>
</evidence>
<feature type="transmembrane region" description="Helical" evidence="12">
    <location>
        <begin position="420"/>
        <end position="440"/>
    </location>
</feature>
<dbReference type="PRINTS" id="PR00171">
    <property type="entry name" value="SUGRTRNSPORT"/>
</dbReference>
<evidence type="ECO:0000256" key="1">
    <source>
        <dbReference type="ARBA" id="ARBA00004651"/>
    </source>
</evidence>
<feature type="transmembrane region" description="Helical" evidence="12">
    <location>
        <begin position="116"/>
        <end position="134"/>
    </location>
</feature>
<dbReference type="Gene3D" id="1.20.1250.20">
    <property type="entry name" value="MFS general substrate transporter like domains"/>
    <property type="match status" value="1"/>
</dbReference>
<dbReference type="EMBL" id="GFDF01007785">
    <property type="protein sequence ID" value="JAV06299.1"/>
    <property type="molecule type" value="Transcribed_RNA"/>
</dbReference>
<keyword evidence="6 12" id="KW-1133">Transmembrane helix</keyword>
<evidence type="ECO:0000256" key="2">
    <source>
        <dbReference type="ARBA" id="ARBA00022448"/>
    </source>
</evidence>
<dbReference type="SUPFAM" id="SSF103473">
    <property type="entry name" value="MFS general substrate transporter"/>
    <property type="match status" value="1"/>
</dbReference>
<dbReference type="PROSITE" id="PS00217">
    <property type="entry name" value="SUGAR_TRANSPORT_2"/>
    <property type="match status" value="1"/>
</dbReference>
<dbReference type="InterPro" id="IPR003663">
    <property type="entry name" value="Sugar/inositol_transpt"/>
</dbReference>
<feature type="transmembrane region" description="Helical" evidence="12">
    <location>
        <begin position="200"/>
        <end position="220"/>
    </location>
</feature>
<keyword evidence="3" id="KW-1003">Cell membrane</keyword>
<keyword evidence="8" id="KW-0325">Glycoprotein</keyword>
<dbReference type="GO" id="GO:0015574">
    <property type="term" value="F:trehalose transmembrane transporter activity"/>
    <property type="evidence" value="ECO:0007669"/>
    <property type="project" value="UniProtKB-ARBA"/>
</dbReference>
<dbReference type="GO" id="GO:0005886">
    <property type="term" value="C:plasma membrane"/>
    <property type="evidence" value="ECO:0007669"/>
    <property type="project" value="UniProtKB-SubCell"/>
</dbReference>
<dbReference type="InterPro" id="IPR050549">
    <property type="entry name" value="MFS_Trehalose_Transporter"/>
</dbReference>
<feature type="transmembrane region" description="Helical" evidence="12">
    <location>
        <begin position="452"/>
        <end position="472"/>
    </location>
</feature>
<evidence type="ECO:0000256" key="5">
    <source>
        <dbReference type="ARBA" id="ARBA00022692"/>
    </source>
</evidence>
<evidence type="ECO:0000313" key="14">
    <source>
        <dbReference type="EMBL" id="JAV06299.1"/>
    </source>
</evidence>
<feature type="transmembrane region" description="Helical" evidence="12">
    <location>
        <begin position="383"/>
        <end position="408"/>
    </location>
</feature>
<feature type="transmembrane region" description="Helical" evidence="12">
    <location>
        <begin position="175"/>
        <end position="194"/>
    </location>
</feature>
<dbReference type="InterPro" id="IPR036259">
    <property type="entry name" value="MFS_trans_sf"/>
</dbReference>
<dbReference type="NCBIfam" id="TIGR00879">
    <property type="entry name" value="SP"/>
    <property type="match status" value="1"/>
</dbReference>
<dbReference type="PROSITE" id="PS00216">
    <property type="entry name" value="SUGAR_TRANSPORT_1"/>
    <property type="match status" value="1"/>
</dbReference>
<evidence type="ECO:0000256" key="4">
    <source>
        <dbReference type="ARBA" id="ARBA00022597"/>
    </source>
</evidence>
<sequence>MNSTEYNYQPVCTFESSERDFSKSEKFVMEKGKSYRQFLAGVVVNIASLALGTTLGWTSPVFPKINYGNETLVPDTPFERIPTADELSWIGSLVALAALIAPFIAGPLADKIGRKWTLLSSTGFFVISWILLITTNNIPQMYVARLFQGFGVGFVMTVQTMYIGEIASDQFRGALGSLMQLFIVTGILYVYVVGPYVTYVQMQWICLIPPLAFAAGFFFMPETPYYYTGKGDKTNAVKSLQFLRGKTAEGVQEEALKIQEAVDESMKNKGTIKDLISNKGNLKALIICAGLISFQQLSGINVVLFYSQIIFAKTGSSLEPAIATIIVGIVQVIASGVTPVVVDRLGRKIILLVSAAGMAICHGLLGLYFLLDYQKSDAVASIGWLPVVSVIGFVSVYCIGFGPLPWAVLGEMFPANVKSIASSMVASTCWILGFLVTKYFSAMDEALGSHWAFWIFGICCCVAFAFTFTIVMETKGLSLQEIQNRLNGRSSTDF</sequence>
<feature type="transmembrane region" description="Helical" evidence="12">
    <location>
        <begin position="284"/>
        <end position="309"/>
    </location>
</feature>
<protein>
    <recommendedName>
        <fullName evidence="10">Facilitated trehalose transporter Tret1</fullName>
    </recommendedName>
</protein>
<feature type="transmembrane region" description="Helical" evidence="12">
    <location>
        <begin position="87"/>
        <end position="109"/>
    </location>
</feature>
<dbReference type="InterPro" id="IPR005828">
    <property type="entry name" value="MFS_sugar_transport-like"/>
</dbReference>
<feature type="domain" description="Major facilitator superfamily (MFS) profile" evidence="13">
    <location>
        <begin position="40"/>
        <end position="475"/>
    </location>
</feature>
<keyword evidence="4" id="KW-0762">Sugar transport</keyword>
<evidence type="ECO:0000256" key="10">
    <source>
        <dbReference type="ARBA" id="ARBA00069106"/>
    </source>
</evidence>
<comment type="subcellular location">
    <subcellularLocation>
        <location evidence="1">Cell membrane</location>
        <topology evidence="1">Multi-pass membrane protein</topology>
    </subcellularLocation>
</comment>
<keyword evidence="7 12" id="KW-0472">Membrane</keyword>
<keyword evidence="2 11" id="KW-0813">Transport</keyword>
<evidence type="ECO:0000259" key="13">
    <source>
        <dbReference type="PROSITE" id="PS50850"/>
    </source>
</evidence>
<reference evidence="14" key="1">
    <citation type="submission" date="2016-12" db="EMBL/GenBank/DDBJ databases">
        <title>An insight into the sialome and mialome of the sand fly, Nyssomyia neivai.</title>
        <authorList>
            <person name="Sebastian V."/>
            <person name="Goulart T.M."/>
            <person name="Oliveira W."/>
            <person name="Calvo E."/>
            <person name="Oliveira L.F."/>
            <person name="Pinto M.C."/>
            <person name="Rosselino A.M."/>
            <person name="Ribeiro J.M."/>
        </authorList>
    </citation>
    <scope>NUCLEOTIDE SEQUENCE</scope>
</reference>
<evidence type="ECO:0000256" key="7">
    <source>
        <dbReference type="ARBA" id="ARBA00023136"/>
    </source>
</evidence>
<dbReference type="PROSITE" id="PS50850">
    <property type="entry name" value="MFS"/>
    <property type="match status" value="1"/>
</dbReference>
<dbReference type="InterPro" id="IPR005829">
    <property type="entry name" value="Sugar_transporter_CS"/>
</dbReference>
<dbReference type="PANTHER" id="PTHR48021:SF47">
    <property type="entry name" value="GH17672P"/>
    <property type="match status" value="1"/>
</dbReference>
<dbReference type="Pfam" id="PF00083">
    <property type="entry name" value="Sugar_tr"/>
    <property type="match status" value="1"/>
</dbReference>
<proteinExistence type="inferred from homology"/>
<feature type="transmembrane region" description="Helical" evidence="12">
    <location>
        <begin position="321"/>
        <end position="342"/>
    </location>
</feature>
<dbReference type="InterPro" id="IPR044775">
    <property type="entry name" value="MFS_ERD6/Tret1-like"/>
</dbReference>
<feature type="transmembrane region" description="Helical" evidence="12">
    <location>
        <begin position="349"/>
        <end position="371"/>
    </location>
</feature>
<dbReference type="InterPro" id="IPR020846">
    <property type="entry name" value="MFS_dom"/>
</dbReference>
<dbReference type="CDD" id="cd17358">
    <property type="entry name" value="MFS_GLUT6_8_Class3_like"/>
    <property type="match status" value="1"/>
</dbReference>
<evidence type="ECO:0000256" key="8">
    <source>
        <dbReference type="ARBA" id="ARBA00023180"/>
    </source>
</evidence>
<dbReference type="PANTHER" id="PTHR48021">
    <property type="match status" value="1"/>
</dbReference>
<dbReference type="GO" id="GO:0051119">
    <property type="term" value="F:sugar transmembrane transporter activity"/>
    <property type="evidence" value="ECO:0007669"/>
    <property type="project" value="InterPro"/>
</dbReference>
<evidence type="ECO:0000256" key="3">
    <source>
        <dbReference type="ARBA" id="ARBA00022475"/>
    </source>
</evidence>
<dbReference type="FunFam" id="1.20.1250.20:FF:000055">
    <property type="entry name" value="Facilitated trehalose transporter Tret1-2 homolog"/>
    <property type="match status" value="1"/>
</dbReference>
<organism evidence="14">
    <name type="scientific">Nyssomyia neivai</name>
    <dbReference type="NCBI Taxonomy" id="330878"/>
    <lineage>
        <taxon>Eukaryota</taxon>
        <taxon>Metazoa</taxon>
        <taxon>Ecdysozoa</taxon>
        <taxon>Arthropoda</taxon>
        <taxon>Hexapoda</taxon>
        <taxon>Insecta</taxon>
        <taxon>Pterygota</taxon>
        <taxon>Neoptera</taxon>
        <taxon>Endopterygota</taxon>
        <taxon>Diptera</taxon>
        <taxon>Nematocera</taxon>
        <taxon>Psychodoidea</taxon>
        <taxon>Psychodidae</taxon>
        <taxon>Nyssomyia</taxon>
    </lineage>
</organism>
<comment type="similarity">
    <text evidence="9">Belongs to the major facilitator superfamily. Sugar transporter (TC 2.A.1.1) family. Trehalose transporter subfamily.</text>
</comment>